<name>A0A544T4T7_9BACI</name>
<dbReference type="Proteomes" id="UP000317316">
    <property type="component" value="Unassembled WGS sequence"/>
</dbReference>
<dbReference type="PANTHER" id="PTHR15184:SF71">
    <property type="entry name" value="ATP SYNTHASE SUBUNIT BETA, MITOCHONDRIAL"/>
    <property type="match status" value="1"/>
</dbReference>
<evidence type="ECO:0000256" key="8">
    <source>
        <dbReference type="ARBA" id="ARBA00023136"/>
    </source>
</evidence>
<dbReference type="Pfam" id="PF22919">
    <property type="entry name" value="ATP-synt_VA_C"/>
    <property type="match status" value="1"/>
</dbReference>
<dbReference type="GO" id="GO:0045259">
    <property type="term" value="C:proton-transporting ATP synthase complex"/>
    <property type="evidence" value="ECO:0007669"/>
    <property type="project" value="UniProtKB-KW"/>
</dbReference>
<protein>
    <recommendedName>
        <fullName evidence="11">ATP synthase A/B type C-terminal domain-containing protein</fullName>
    </recommendedName>
</protein>
<evidence type="ECO:0000256" key="10">
    <source>
        <dbReference type="ARBA" id="ARBA00023310"/>
    </source>
</evidence>
<keyword evidence="9" id="KW-0139">CF(1)</keyword>
<evidence type="ECO:0000256" key="7">
    <source>
        <dbReference type="ARBA" id="ARBA00023065"/>
    </source>
</evidence>
<keyword evidence="5" id="KW-0067">ATP-binding</keyword>
<dbReference type="EMBL" id="VDGH01000007">
    <property type="protein sequence ID" value="TQR12460.1"/>
    <property type="molecule type" value="Genomic_DNA"/>
</dbReference>
<dbReference type="RefSeq" id="WP_142539240.1">
    <property type="nucleotide sequence ID" value="NZ_BMIE01000006.1"/>
</dbReference>
<dbReference type="InterPro" id="IPR024034">
    <property type="entry name" value="ATPase_F1/V1_b/a_C"/>
</dbReference>
<sequence>MDEIRLNVALLRRKVPNLTTAAKSIGIRPATVSNLCTGKIDLGKAEVKTLVGLATLANCTVDELIIRGEKLKMIETQIKALDFFAPLVKGGTTGLVARPGMGQLVILAELMHRFKGSDYTTVFLLPTTEHSELEGTTELADFVVISVDEAFAKLAELSGNIIFITDKSYIVSGELLDLQEKLVAERIYNITTILLDLSGEVVDEDMPYGPLETVWQLDADLATRHLYPAIHPIYSTSSIIEGVDLDERHFHLRQRAQKLLRRYRELRSIVVVHGINKIPDTEMETYEKGERLEAYFSQPFFVAEAFTGQEGKAVSMSQTLADVESILEGKMDRMSVKELTYKGSL</sequence>
<dbReference type="InterPro" id="IPR020003">
    <property type="entry name" value="ATPase_a/bsu_AS"/>
</dbReference>
<keyword evidence="10" id="KW-0066">ATP synthesis</keyword>
<evidence type="ECO:0000256" key="6">
    <source>
        <dbReference type="ARBA" id="ARBA00022967"/>
    </source>
</evidence>
<gene>
    <name evidence="12" type="ORF">FG382_12595</name>
</gene>
<dbReference type="SUPFAM" id="SSF52540">
    <property type="entry name" value="P-loop containing nucleoside triphosphate hydrolases"/>
    <property type="match status" value="1"/>
</dbReference>
<keyword evidence="13" id="KW-1185">Reference proteome</keyword>
<evidence type="ECO:0000313" key="12">
    <source>
        <dbReference type="EMBL" id="TQR12460.1"/>
    </source>
</evidence>
<dbReference type="PANTHER" id="PTHR15184">
    <property type="entry name" value="ATP SYNTHASE"/>
    <property type="match status" value="1"/>
</dbReference>
<feature type="domain" description="ATP synthase A/B type C-terminal" evidence="11">
    <location>
        <begin position="245"/>
        <end position="321"/>
    </location>
</feature>
<dbReference type="InterPro" id="IPR050053">
    <property type="entry name" value="ATPase_alpha/beta_chains"/>
</dbReference>
<dbReference type="OrthoDB" id="2447669at2"/>
<evidence type="ECO:0000256" key="4">
    <source>
        <dbReference type="ARBA" id="ARBA00022741"/>
    </source>
</evidence>
<evidence type="ECO:0000256" key="1">
    <source>
        <dbReference type="ARBA" id="ARBA00004370"/>
    </source>
</evidence>
<dbReference type="PROSITE" id="PS00152">
    <property type="entry name" value="ATPASE_ALPHA_BETA"/>
    <property type="match status" value="1"/>
</dbReference>
<evidence type="ECO:0000256" key="5">
    <source>
        <dbReference type="ARBA" id="ARBA00022840"/>
    </source>
</evidence>
<evidence type="ECO:0000259" key="11">
    <source>
        <dbReference type="Pfam" id="PF22919"/>
    </source>
</evidence>
<dbReference type="Gene3D" id="3.40.50.300">
    <property type="entry name" value="P-loop containing nucleotide triphosphate hydrolases"/>
    <property type="match status" value="1"/>
</dbReference>
<dbReference type="Gene3D" id="1.10.1140.10">
    <property type="entry name" value="Bovine Mitochondrial F1-atpase, Atp Synthase Beta Chain, Chain D, domain 3"/>
    <property type="match status" value="1"/>
</dbReference>
<evidence type="ECO:0000313" key="13">
    <source>
        <dbReference type="Proteomes" id="UP000317316"/>
    </source>
</evidence>
<dbReference type="GO" id="GO:0046933">
    <property type="term" value="F:proton-transporting ATP synthase activity, rotational mechanism"/>
    <property type="evidence" value="ECO:0007669"/>
    <property type="project" value="TreeGrafter"/>
</dbReference>
<evidence type="ECO:0000256" key="2">
    <source>
        <dbReference type="ARBA" id="ARBA00008936"/>
    </source>
</evidence>
<keyword evidence="6" id="KW-1278">Translocase</keyword>
<keyword evidence="8" id="KW-0472">Membrane</keyword>
<dbReference type="GO" id="GO:0005524">
    <property type="term" value="F:ATP binding"/>
    <property type="evidence" value="ECO:0007669"/>
    <property type="project" value="UniProtKB-KW"/>
</dbReference>
<comment type="subcellular location">
    <subcellularLocation>
        <location evidence="1">Membrane</location>
    </subcellularLocation>
</comment>
<proteinExistence type="inferred from homology"/>
<dbReference type="SUPFAM" id="SSF47917">
    <property type="entry name" value="C-terminal domain of alpha and beta subunits of F1 ATP synthase"/>
    <property type="match status" value="1"/>
</dbReference>
<keyword evidence="7" id="KW-0406">Ion transport</keyword>
<keyword evidence="3" id="KW-0813">Transport</keyword>
<accession>A0A544T4T7</accession>
<keyword evidence="4" id="KW-0547">Nucleotide-binding</keyword>
<evidence type="ECO:0000256" key="3">
    <source>
        <dbReference type="ARBA" id="ARBA00022448"/>
    </source>
</evidence>
<dbReference type="InterPro" id="IPR055190">
    <property type="entry name" value="ATP-synt_VA_C"/>
</dbReference>
<comment type="similarity">
    <text evidence="2">Belongs to the ATPase alpha/beta chains family.</text>
</comment>
<evidence type="ECO:0000256" key="9">
    <source>
        <dbReference type="ARBA" id="ARBA00023196"/>
    </source>
</evidence>
<comment type="caution">
    <text evidence="12">The sequence shown here is derived from an EMBL/GenBank/DDBJ whole genome shotgun (WGS) entry which is preliminary data.</text>
</comment>
<reference evidence="12 13" key="1">
    <citation type="submission" date="2019-05" db="EMBL/GenBank/DDBJ databases">
        <title>Psychrobacillus vulpis sp. nov., a new species isolated from feces of a red fox that inhabits in The Tablas de Daimiel Natural Park, Albacete, Spain.</title>
        <authorList>
            <person name="Rodriguez M."/>
            <person name="Reina J.C."/>
            <person name="Bejar V."/>
            <person name="Llamas I."/>
        </authorList>
    </citation>
    <scope>NUCLEOTIDE SEQUENCE [LARGE SCALE GENOMIC DNA]</scope>
    <source>
        <strain evidence="12 13">NEAU-3TGS17</strain>
    </source>
</reference>
<dbReference type="InterPro" id="IPR027417">
    <property type="entry name" value="P-loop_NTPase"/>
</dbReference>
<dbReference type="AlphaFoldDB" id="A0A544T4T7"/>
<organism evidence="12 13">
    <name type="scientific">Psychrobacillus lasiicapitis</name>
    <dbReference type="NCBI Taxonomy" id="1636719"/>
    <lineage>
        <taxon>Bacteria</taxon>
        <taxon>Bacillati</taxon>
        <taxon>Bacillota</taxon>
        <taxon>Bacilli</taxon>
        <taxon>Bacillales</taxon>
        <taxon>Bacillaceae</taxon>
        <taxon>Psychrobacillus</taxon>
    </lineage>
</organism>